<dbReference type="GO" id="GO:0016651">
    <property type="term" value="F:oxidoreductase activity, acting on NAD(P)H"/>
    <property type="evidence" value="ECO:0007669"/>
    <property type="project" value="InterPro"/>
</dbReference>
<proteinExistence type="predicted"/>
<reference evidence="2 3" key="1">
    <citation type="submission" date="2016-07" db="EMBL/GenBank/DDBJ databases">
        <title>Draft genome of the white-rot fungus Obba rivulosa 3A-2.</title>
        <authorList>
            <consortium name="DOE Joint Genome Institute"/>
            <person name="Miettinen O."/>
            <person name="Riley R."/>
            <person name="Acob R."/>
            <person name="Barry K."/>
            <person name="Cullen D."/>
            <person name="De Vries R."/>
            <person name="Hainaut M."/>
            <person name="Hatakka A."/>
            <person name="Henrissat B."/>
            <person name="Hilden K."/>
            <person name="Kuo R."/>
            <person name="Labutti K."/>
            <person name="Lipzen A."/>
            <person name="Makela M.R."/>
            <person name="Sandor L."/>
            <person name="Spatafora J.W."/>
            <person name="Grigoriev I.V."/>
            <person name="Hibbett D.S."/>
        </authorList>
    </citation>
    <scope>NUCLEOTIDE SEQUENCE [LARGE SCALE GENOMIC DNA]</scope>
    <source>
        <strain evidence="2 3">3A-2</strain>
    </source>
</reference>
<sequence>MSETIPKTMKALIVQEGKRVQVKEHPVPPVGDDDILVKTVAVAQNPTDWKFVDNVQYAGTILGCDWSGHVVAVGKNVSSPKIGDHVAGFTQGGTFTDGGAYAEYVRVPAELSWVVPEGTLSHEEAATLGCAFWTAAQALYHPTRLGLVEPPEKVSGEHWVFVYGGSSSVGQYAVQLAHLSGYKVVTTASPRNFELVKSLGADAVFDYRDPEVVRKIKTATGDSVKAGFDTISLKDSQIMSAQVIGPDGGKVVLVLSPIPEAKVRDDVEVGYTLIYTSLGRAFDLRGSHYPVSPEDRAHMAAFLRKVPALVKEGKIRPNRIKLWRGGLTAIPDGLQHMREGKVSAEKIVYRVDETQS</sequence>
<dbReference type="PANTHER" id="PTHR45348">
    <property type="entry name" value="HYPOTHETICAL OXIDOREDUCTASE (EUROFUNG)"/>
    <property type="match status" value="1"/>
</dbReference>
<dbReference type="PANTHER" id="PTHR45348:SF2">
    <property type="entry name" value="ZINC-TYPE ALCOHOL DEHYDROGENASE-LIKE PROTEIN C2E1P3.01"/>
    <property type="match status" value="1"/>
</dbReference>
<dbReference type="Gene3D" id="3.40.50.720">
    <property type="entry name" value="NAD(P)-binding Rossmann-like Domain"/>
    <property type="match status" value="1"/>
</dbReference>
<dbReference type="Gene3D" id="3.90.180.10">
    <property type="entry name" value="Medium-chain alcohol dehydrogenases, catalytic domain"/>
    <property type="match status" value="1"/>
</dbReference>
<dbReference type="AlphaFoldDB" id="A0A8E2DEF5"/>
<dbReference type="InterPro" id="IPR020843">
    <property type="entry name" value="ER"/>
</dbReference>
<evidence type="ECO:0000313" key="3">
    <source>
        <dbReference type="Proteomes" id="UP000250043"/>
    </source>
</evidence>
<dbReference type="EMBL" id="KV722636">
    <property type="protein sequence ID" value="OCH84775.1"/>
    <property type="molecule type" value="Genomic_DNA"/>
</dbReference>
<dbReference type="SUPFAM" id="SSF50129">
    <property type="entry name" value="GroES-like"/>
    <property type="match status" value="1"/>
</dbReference>
<dbReference type="InterPro" id="IPR011032">
    <property type="entry name" value="GroES-like_sf"/>
</dbReference>
<dbReference type="InterPro" id="IPR013154">
    <property type="entry name" value="ADH-like_N"/>
</dbReference>
<dbReference type="Proteomes" id="UP000250043">
    <property type="component" value="Unassembled WGS sequence"/>
</dbReference>
<evidence type="ECO:0000313" key="2">
    <source>
        <dbReference type="EMBL" id="OCH84775.1"/>
    </source>
</evidence>
<dbReference type="SUPFAM" id="SSF51735">
    <property type="entry name" value="NAD(P)-binding Rossmann-fold domains"/>
    <property type="match status" value="1"/>
</dbReference>
<name>A0A8E2DEF5_9APHY</name>
<dbReference type="InterPro" id="IPR013149">
    <property type="entry name" value="ADH-like_C"/>
</dbReference>
<accession>A0A8E2DEF5</accession>
<dbReference type="CDD" id="cd08249">
    <property type="entry name" value="enoyl_reductase_like"/>
    <property type="match status" value="1"/>
</dbReference>
<dbReference type="InterPro" id="IPR036291">
    <property type="entry name" value="NAD(P)-bd_dom_sf"/>
</dbReference>
<dbReference type="SMART" id="SM00829">
    <property type="entry name" value="PKS_ER"/>
    <property type="match status" value="1"/>
</dbReference>
<dbReference type="OrthoDB" id="10257049at2759"/>
<protein>
    <submittedName>
        <fullName evidence="2">GroES-like protein</fullName>
    </submittedName>
</protein>
<dbReference type="InterPro" id="IPR047122">
    <property type="entry name" value="Trans-enoyl_RdTase-like"/>
</dbReference>
<gene>
    <name evidence="2" type="ORF">OBBRIDRAFT_798804</name>
</gene>
<evidence type="ECO:0000259" key="1">
    <source>
        <dbReference type="SMART" id="SM00829"/>
    </source>
</evidence>
<dbReference type="Pfam" id="PF00107">
    <property type="entry name" value="ADH_zinc_N"/>
    <property type="match status" value="1"/>
</dbReference>
<dbReference type="Pfam" id="PF08240">
    <property type="entry name" value="ADH_N"/>
    <property type="match status" value="1"/>
</dbReference>
<keyword evidence="3" id="KW-1185">Reference proteome</keyword>
<feature type="domain" description="Enoyl reductase (ER)" evidence="1">
    <location>
        <begin position="17"/>
        <end position="349"/>
    </location>
</feature>
<organism evidence="2 3">
    <name type="scientific">Obba rivulosa</name>
    <dbReference type="NCBI Taxonomy" id="1052685"/>
    <lineage>
        <taxon>Eukaryota</taxon>
        <taxon>Fungi</taxon>
        <taxon>Dikarya</taxon>
        <taxon>Basidiomycota</taxon>
        <taxon>Agaricomycotina</taxon>
        <taxon>Agaricomycetes</taxon>
        <taxon>Polyporales</taxon>
        <taxon>Gelatoporiaceae</taxon>
        <taxon>Obba</taxon>
    </lineage>
</organism>